<evidence type="ECO:0000259" key="6">
    <source>
        <dbReference type="PROSITE" id="PS50893"/>
    </source>
</evidence>
<dbReference type="AlphaFoldDB" id="A0A1Z3LZ96"/>
<gene>
    <name evidence="7" type="ORF">CD943_11685</name>
</gene>
<evidence type="ECO:0000256" key="4">
    <source>
        <dbReference type="ARBA" id="ARBA00022967"/>
    </source>
</evidence>
<dbReference type="PANTHER" id="PTHR42794:SF1">
    <property type="entry name" value="HEMIN IMPORT ATP-BINDING PROTEIN HMUV"/>
    <property type="match status" value="1"/>
</dbReference>
<proteinExistence type="predicted"/>
<evidence type="ECO:0000256" key="1">
    <source>
        <dbReference type="ARBA" id="ARBA00022448"/>
    </source>
</evidence>
<keyword evidence="1" id="KW-0813">Transport</keyword>
<dbReference type="SMART" id="SM00382">
    <property type="entry name" value="AAA"/>
    <property type="match status" value="1"/>
</dbReference>
<dbReference type="Pfam" id="PF00005">
    <property type="entry name" value="ABC_tran"/>
    <property type="match status" value="1"/>
</dbReference>
<accession>A0A1Z3LZ96</accession>
<name>A0A1Z3LZ96_BREDI</name>
<evidence type="ECO:0000313" key="7">
    <source>
        <dbReference type="EMBL" id="ASD27492.1"/>
    </source>
</evidence>
<dbReference type="STRING" id="293.GCA_000988015_00271"/>
<dbReference type="EMBL" id="CP021995">
    <property type="protein sequence ID" value="ASD27492.1"/>
    <property type="molecule type" value="Genomic_DNA"/>
</dbReference>
<dbReference type="Gene3D" id="3.40.50.300">
    <property type="entry name" value="P-loop containing nucleotide triphosphate hydrolases"/>
    <property type="match status" value="1"/>
</dbReference>
<dbReference type="GO" id="GO:0016887">
    <property type="term" value="F:ATP hydrolysis activity"/>
    <property type="evidence" value="ECO:0007669"/>
    <property type="project" value="InterPro"/>
</dbReference>
<keyword evidence="3 7" id="KW-0067">ATP-binding</keyword>
<dbReference type="GO" id="GO:0005524">
    <property type="term" value="F:ATP binding"/>
    <property type="evidence" value="ECO:0007669"/>
    <property type="project" value="UniProtKB-KW"/>
</dbReference>
<protein>
    <submittedName>
        <fullName evidence="7">ATP-binding protein</fullName>
    </submittedName>
</protein>
<dbReference type="InterPro" id="IPR003439">
    <property type="entry name" value="ABC_transporter-like_ATP-bd"/>
</dbReference>
<reference evidence="7 8" key="1">
    <citation type="submission" date="2017-06" db="EMBL/GenBank/DDBJ databases">
        <title>Biodegradation of gentamicin by bacterial consortia AMQD4 in synthetic medium and raw gentamicin sewage.</title>
        <authorList>
            <person name="Chang H."/>
            <person name="Feng Y."/>
            <person name="Li Z."/>
            <person name="Xue J."/>
            <person name="Cheng D."/>
        </authorList>
    </citation>
    <scope>NUCLEOTIDE SEQUENCE [LARGE SCALE GENOMIC DNA]</scope>
    <source>
        <strain evidence="7 8">BZC3</strain>
    </source>
</reference>
<comment type="function">
    <text evidence="5">Part of the ABC transporter complex HmuTUV involved in hemin import. Responsible for energy coupling to the transport system.</text>
</comment>
<dbReference type="PANTHER" id="PTHR42794">
    <property type="entry name" value="HEMIN IMPORT ATP-BINDING PROTEIN HMUV"/>
    <property type="match status" value="1"/>
</dbReference>
<dbReference type="PROSITE" id="PS50893">
    <property type="entry name" value="ABC_TRANSPORTER_2"/>
    <property type="match status" value="1"/>
</dbReference>
<evidence type="ECO:0000256" key="2">
    <source>
        <dbReference type="ARBA" id="ARBA00022741"/>
    </source>
</evidence>
<feature type="domain" description="ABC transporter" evidence="6">
    <location>
        <begin position="2"/>
        <end position="238"/>
    </location>
</feature>
<keyword evidence="2" id="KW-0547">Nucleotide-binding</keyword>
<evidence type="ECO:0000256" key="5">
    <source>
        <dbReference type="ARBA" id="ARBA00037066"/>
    </source>
</evidence>
<reference evidence="7 8" key="2">
    <citation type="submission" date="2017-06" db="EMBL/GenBank/DDBJ databases">
        <authorList>
            <person name="Kim H.J."/>
            <person name="Triplett B.A."/>
        </authorList>
    </citation>
    <scope>NUCLEOTIDE SEQUENCE [LARGE SCALE GENOMIC DNA]</scope>
    <source>
        <strain evidence="7 8">BZC3</strain>
    </source>
</reference>
<keyword evidence="4" id="KW-1278">Translocase</keyword>
<dbReference type="RefSeq" id="WP_088411132.1">
    <property type="nucleotide sequence ID" value="NZ_CP021995.1"/>
</dbReference>
<evidence type="ECO:0000313" key="8">
    <source>
        <dbReference type="Proteomes" id="UP000197024"/>
    </source>
</evidence>
<dbReference type="InterPro" id="IPR003593">
    <property type="entry name" value="AAA+_ATPase"/>
</dbReference>
<dbReference type="SUPFAM" id="SSF52540">
    <property type="entry name" value="P-loop containing nucleoside triphosphate hydrolases"/>
    <property type="match status" value="1"/>
</dbReference>
<dbReference type="InterPro" id="IPR027417">
    <property type="entry name" value="P-loop_NTPase"/>
</dbReference>
<evidence type="ECO:0000256" key="3">
    <source>
        <dbReference type="ARBA" id="ARBA00022840"/>
    </source>
</evidence>
<dbReference type="Proteomes" id="UP000197024">
    <property type="component" value="Chromosome"/>
</dbReference>
<organism evidence="7 8">
    <name type="scientific">Brevundimonas diminuta</name>
    <name type="common">Pseudomonas diminuta</name>
    <dbReference type="NCBI Taxonomy" id="293"/>
    <lineage>
        <taxon>Bacteria</taxon>
        <taxon>Pseudomonadati</taxon>
        <taxon>Pseudomonadota</taxon>
        <taxon>Alphaproteobacteria</taxon>
        <taxon>Caulobacterales</taxon>
        <taxon>Caulobacteraceae</taxon>
        <taxon>Brevundimonas</taxon>
    </lineage>
</organism>
<sequence length="320" mass="35053">MFAIDNLQIGYGRRVLSTLSQVTVERGEFICLLGRNGQGKSTLLRTFAGFIRPVAGEARLDGRPVREWPAAERARKVAVVLTDRPQVGALRVWELVEMGRQPYTGWTGALSADDRAIAAEALAQVEGEHLRDRFVDSLSDGERQRVMIARALAQQPQVMLLDEITAFLDLPSRVTITSTLRKVAHETGVSIILSSHDLELSLNAADRIWLLPGEGRFIDGAPEDVALSGAIGEAFDQSNLVFSLSSGRFETRASPRGVAFIDAAGPAGLWLGRALERLGYRLAESAPQADFVIKRLHEGYEWNGLFHPTIGSLARALTQR</sequence>
<dbReference type="CDD" id="cd03214">
    <property type="entry name" value="ABC_Iron-Siderophores_B12_Hemin"/>
    <property type="match status" value="1"/>
</dbReference>